<comment type="similarity">
    <text evidence="2 9">Belongs to the gluconokinase GntK/GntV family.</text>
</comment>
<dbReference type="InterPro" id="IPR006001">
    <property type="entry name" value="Therm_gnt_kin"/>
</dbReference>
<evidence type="ECO:0000256" key="8">
    <source>
        <dbReference type="ARBA" id="ARBA00048090"/>
    </source>
</evidence>
<comment type="caution">
    <text evidence="10">The sequence shown here is derived from an EMBL/GenBank/DDBJ whole genome shotgun (WGS) entry which is preliminary data.</text>
</comment>
<evidence type="ECO:0000313" key="10">
    <source>
        <dbReference type="EMBL" id="MBB5617476.1"/>
    </source>
</evidence>
<keyword evidence="11" id="KW-1185">Reference proteome</keyword>
<evidence type="ECO:0000256" key="6">
    <source>
        <dbReference type="ARBA" id="ARBA00022777"/>
    </source>
</evidence>
<dbReference type="InterPro" id="IPR027417">
    <property type="entry name" value="P-loop_NTPase"/>
</dbReference>
<dbReference type="Gene3D" id="3.40.50.300">
    <property type="entry name" value="P-loop containing nucleotide triphosphate hydrolases"/>
    <property type="match status" value="1"/>
</dbReference>
<dbReference type="GO" id="GO:0005975">
    <property type="term" value="P:carbohydrate metabolic process"/>
    <property type="evidence" value="ECO:0007669"/>
    <property type="project" value="InterPro"/>
</dbReference>
<protein>
    <recommendedName>
        <fullName evidence="3 9">Gluconokinase</fullName>
        <ecNumber evidence="3 9">2.7.1.12</ecNumber>
    </recommendedName>
</protein>
<keyword evidence="4 9" id="KW-0808">Transferase</keyword>
<reference evidence="10 11" key="1">
    <citation type="submission" date="2020-08" db="EMBL/GenBank/DDBJ databases">
        <title>Sequencing the genomes of 1000 actinobacteria strains.</title>
        <authorList>
            <person name="Klenk H.-P."/>
        </authorList>
    </citation>
    <scope>NUCLEOTIDE SEQUENCE [LARGE SCALE GENOMIC DNA]</scope>
    <source>
        <strain evidence="10 11">DSM 23889</strain>
    </source>
</reference>
<evidence type="ECO:0000256" key="2">
    <source>
        <dbReference type="ARBA" id="ARBA00008420"/>
    </source>
</evidence>
<dbReference type="GO" id="GO:0046316">
    <property type="term" value="F:gluconokinase activity"/>
    <property type="evidence" value="ECO:0007669"/>
    <property type="project" value="UniProtKB-EC"/>
</dbReference>
<dbReference type="CDD" id="cd02021">
    <property type="entry name" value="GntK"/>
    <property type="match status" value="1"/>
</dbReference>
<keyword evidence="7 9" id="KW-0067">ATP-binding</keyword>
<proteinExistence type="inferred from homology"/>
<dbReference type="PANTHER" id="PTHR43442">
    <property type="entry name" value="GLUCONOKINASE-RELATED"/>
    <property type="match status" value="1"/>
</dbReference>
<keyword evidence="6 9" id="KW-0418">Kinase</keyword>
<organism evidence="10 11">
    <name type="scientific">Microcella frigidaquae</name>
    <dbReference type="NCBI Taxonomy" id="424758"/>
    <lineage>
        <taxon>Bacteria</taxon>
        <taxon>Bacillati</taxon>
        <taxon>Actinomycetota</taxon>
        <taxon>Actinomycetes</taxon>
        <taxon>Micrococcales</taxon>
        <taxon>Microbacteriaceae</taxon>
        <taxon>Microcella</taxon>
    </lineage>
</organism>
<dbReference type="Proteomes" id="UP000552883">
    <property type="component" value="Unassembled WGS sequence"/>
</dbReference>
<dbReference type="AlphaFoldDB" id="A0A840XGN7"/>
<evidence type="ECO:0000256" key="3">
    <source>
        <dbReference type="ARBA" id="ARBA00012054"/>
    </source>
</evidence>
<dbReference type="GO" id="GO:0005524">
    <property type="term" value="F:ATP binding"/>
    <property type="evidence" value="ECO:0007669"/>
    <property type="project" value="UniProtKB-KW"/>
</dbReference>
<sequence>MSDHPPTAVGSVVVCGVSGSGKSTVGAAAAALAGVPFIDADDLHPPVNIAAMAAGVALTDADREPWLAAVGAALRDAAPCVMACSALRGAYRERLRRDAPTARFVLLDVPRPELERRIRQRSDHFMPASLLSSQLATLELPDPAEEVVVLDATRPLDELAAAVAALLGPRVD</sequence>
<dbReference type="EMBL" id="JACHBS010000001">
    <property type="protein sequence ID" value="MBB5617476.1"/>
    <property type="molecule type" value="Genomic_DNA"/>
</dbReference>
<dbReference type="RefSeq" id="WP_341800023.1">
    <property type="nucleotide sequence ID" value="NZ_BAAANZ010000012.1"/>
</dbReference>
<dbReference type="Pfam" id="PF13671">
    <property type="entry name" value="AAA_33"/>
    <property type="match status" value="1"/>
</dbReference>
<evidence type="ECO:0000256" key="1">
    <source>
        <dbReference type="ARBA" id="ARBA00004761"/>
    </source>
</evidence>
<comment type="catalytic activity">
    <reaction evidence="8 9">
        <text>D-gluconate + ATP = 6-phospho-D-gluconate + ADP + H(+)</text>
        <dbReference type="Rhea" id="RHEA:19433"/>
        <dbReference type="ChEBI" id="CHEBI:15378"/>
        <dbReference type="ChEBI" id="CHEBI:18391"/>
        <dbReference type="ChEBI" id="CHEBI:30616"/>
        <dbReference type="ChEBI" id="CHEBI:58759"/>
        <dbReference type="ChEBI" id="CHEBI:456216"/>
        <dbReference type="EC" id="2.7.1.12"/>
    </reaction>
</comment>
<evidence type="ECO:0000256" key="5">
    <source>
        <dbReference type="ARBA" id="ARBA00022741"/>
    </source>
</evidence>
<name>A0A840XGN7_9MICO</name>
<dbReference type="GO" id="GO:0005737">
    <property type="term" value="C:cytoplasm"/>
    <property type="evidence" value="ECO:0007669"/>
    <property type="project" value="TreeGrafter"/>
</dbReference>
<evidence type="ECO:0000256" key="4">
    <source>
        <dbReference type="ARBA" id="ARBA00022679"/>
    </source>
</evidence>
<dbReference type="PANTHER" id="PTHR43442:SF3">
    <property type="entry name" value="GLUCONOKINASE-RELATED"/>
    <property type="match status" value="1"/>
</dbReference>
<evidence type="ECO:0000256" key="7">
    <source>
        <dbReference type="ARBA" id="ARBA00022840"/>
    </source>
</evidence>
<comment type="pathway">
    <text evidence="1">Carbohydrate acid metabolism.</text>
</comment>
<evidence type="ECO:0000256" key="9">
    <source>
        <dbReference type="RuleBase" id="RU363066"/>
    </source>
</evidence>
<dbReference type="NCBIfam" id="TIGR01313">
    <property type="entry name" value="therm_gnt_kin"/>
    <property type="match status" value="1"/>
</dbReference>
<evidence type="ECO:0000313" key="11">
    <source>
        <dbReference type="Proteomes" id="UP000552883"/>
    </source>
</evidence>
<accession>A0A840XGN7</accession>
<dbReference type="EC" id="2.7.1.12" evidence="3 9"/>
<gene>
    <name evidence="10" type="ORF">BJ959_000972</name>
</gene>
<dbReference type="SUPFAM" id="SSF52540">
    <property type="entry name" value="P-loop containing nucleoside triphosphate hydrolases"/>
    <property type="match status" value="1"/>
</dbReference>
<keyword evidence="5 9" id="KW-0547">Nucleotide-binding</keyword>